<keyword evidence="4 6" id="KW-0648">Protein biosynthesis</keyword>
<keyword evidence="7" id="KW-0732">Signal</keyword>
<dbReference type="Pfam" id="PF00579">
    <property type="entry name" value="tRNA-synt_1b"/>
    <property type="match status" value="2"/>
</dbReference>
<dbReference type="OMA" id="KPSGSIH"/>
<dbReference type="GeneID" id="39733260"/>
<reference evidence="8" key="1">
    <citation type="submission" date="2015-04" db="EMBL/GenBank/DDBJ databases">
        <authorList>
            <consortium name="Pathogen Informatics"/>
        </authorList>
    </citation>
    <scope>NUCLEOTIDE SEQUENCE [LARGE SCALE GENOMIC DNA]</scope>
    <source>
        <strain evidence="8">8A</strain>
    </source>
</reference>
<feature type="signal peptide" evidence="7">
    <location>
        <begin position="1"/>
        <end position="20"/>
    </location>
</feature>
<dbReference type="VEuPathDB" id="PlasmoDB:PGAL8A_00472700"/>
<dbReference type="OrthoDB" id="15808at2759"/>
<dbReference type="Gene3D" id="1.10.240.10">
    <property type="entry name" value="Tyrosyl-Transfer RNA Synthetase"/>
    <property type="match status" value="1"/>
</dbReference>
<accession>A0A1J1H0T7</accession>
<dbReference type="InterPro" id="IPR002305">
    <property type="entry name" value="aa-tRNA-synth_Ic"/>
</dbReference>
<gene>
    <name evidence="8" type="ORF">PGAL8A_00472700</name>
</gene>
<dbReference type="EMBL" id="CVMV01000083">
    <property type="protein sequence ID" value="CRG97146.1"/>
    <property type="molecule type" value="Genomic_DNA"/>
</dbReference>
<evidence type="ECO:0000256" key="7">
    <source>
        <dbReference type="SAM" id="SignalP"/>
    </source>
</evidence>
<dbReference type="PROSITE" id="PS00178">
    <property type="entry name" value="AA_TRNA_LIGASE_I"/>
    <property type="match status" value="1"/>
</dbReference>
<comment type="caution">
    <text evidence="8">The sequence shown here is derived from an EMBL/GenBank/DDBJ whole genome shotgun (WGS) entry which is preliminary data.</text>
</comment>
<keyword evidence="2 6" id="KW-0547">Nucleotide-binding</keyword>
<evidence type="ECO:0000256" key="4">
    <source>
        <dbReference type="ARBA" id="ARBA00022917"/>
    </source>
</evidence>
<dbReference type="InterPro" id="IPR001412">
    <property type="entry name" value="aa-tRNA-synth_I_CS"/>
</dbReference>
<feature type="chain" id="PRO_5009618952" evidence="7">
    <location>
        <begin position="21"/>
        <end position="579"/>
    </location>
</feature>
<comment type="similarity">
    <text evidence="6">Belongs to the class-I aminoacyl-tRNA synthetase family.</text>
</comment>
<keyword evidence="1 6" id="KW-0436">Ligase</keyword>
<evidence type="ECO:0000256" key="1">
    <source>
        <dbReference type="ARBA" id="ARBA00022598"/>
    </source>
</evidence>
<dbReference type="EC" id="6.1.1.2" evidence="8"/>
<proteinExistence type="inferred from homology"/>
<dbReference type="GO" id="GO:0006436">
    <property type="term" value="P:tryptophanyl-tRNA aminoacylation"/>
    <property type="evidence" value="ECO:0007669"/>
    <property type="project" value="TreeGrafter"/>
</dbReference>
<evidence type="ECO:0000256" key="5">
    <source>
        <dbReference type="ARBA" id="ARBA00023146"/>
    </source>
</evidence>
<organism evidence="8 9">
    <name type="scientific">Plasmodium gallinaceum</name>
    <dbReference type="NCBI Taxonomy" id="5849"/>
    <lineage>
        <taxon>Eukaryota</taxon>
        <taxon>Sar</taxon>
        <taxon>Alveolata</taxon>
        <taxon>Apicomplexa</taxon>
        <taxon>Aconoidasida</taxon>
        <taxon>Haemosporida</taxon>
        <taxon>Plasmodiidae</taxon>
        <taxon>Plasmodium</taxon>
        <taxon>Plasmodium (Haemamoeba)</taxon>
    </lineage>
</organism>
<dbReference type="PANTHER" id="PTHR43766">
    <property type="entry name" value="TRYPTOPHAN--TRNA LIGASE, MITOCHONDRIAL"/>
    <property type="match status" value="1"/>
</dbReference>
<dbReference type="GO" id="GO:0005524">
    <property type="term" value="F:ATP binding"/>
    <property type="evidence" value="ECO:0007669"/>
    <property type="project" value="UniProtKB-KW"/>
</dbReference>
<dbReference type="Proteomes" id="UP000220797">
    <property type="component" value="Unassembled WGS sequence"/>
</dbReference>
<dbReference type="InterPro" id="IPR014729">
    <property type="entry name" value="Rossmann-like_a/b/a_fold"/>
</dbReference>
<dbReference type="InterPro" id="IPR050203">
    <property type="entry name" value="Trp-tRNA_synthetase"/>
</dbReference>
<name>A0A1J1H0T7_PLAGA</name>
<evidence type="ECO:0000256" key="3">
    <source>
        <dbReference type="ARBA" id="ARBA00022840"/>
    </source>
</evidence>
<dbReference type="GO" id="GO:0004830">
    <property type="term" value="F:tryptophan-tRNA ligase activity"/>
    <property type="evidence" value="ECO:0007669"/>
    <property type="project" value="UniProtKB-EC"/>
</dbReference>
<evidence type="ECO:0000256" key="2">
    <source>
        <dbReference type="ARBA" id="ARBA00022741"/>
    </source>
</evidence>
<keyword evidence="9" id="KW-1185">Reference proteome</keyword>
<dbReference type="AlphaFoldDB" id="A0A1J1H0T7"/>
<dbReference type="PANTHER" id="PTHR43766:SF1">
    <property type="entry name" value="TRYPTOPHAN--TRNA LIGASE, MITOCHONDRIAL"/>
    <property type="match status" value="1"/>
</dbReference>
<keyword evidence="3 6" id="KW-0067">ATP-binding</keyword>
<evidence type="ECO:0000313" key="8">
    <source>
        <dbReference type="EMBL" id="CRG97146.1"/>
    </source>
</evidence>
<evidence type="ECO:0000313" key="9">
    <source>
        <dbReference type="Proteomes" id="UP000220797"/>
    </source>
</evidence>
<sequence length="579" mass="69165">MRKENILILSFLLFIQVYLCKNVKVRKFKGSVFYLFREIKIYKKKVNFQVKNSCTFLTGIKPSGDIHLGNYIGCLHPIINLEAKRKKNFINEKKEQVIKLNKIILIADLHCLTNLNNIFSLKKNVLDTMKVIISLIIDMFIKKKKYIDIYINDIKLEKILKLFKCDFDSNISKFLPSSNSNISQSFFDYEKELNNLNINNTHNIKDHIFSESTESYNNYEENTDYHHEKYYEKNIHQKHFFYIFRQSDIQVHTSLYYLINSFTSINLLNSHVHIKTSGYNKSVSLLSYPNLMLSDILLYKPNYLIIGLDQNKNVEIIKKICKKMNNYFPSVAKMPEIYSRKFNIEIMNLDGHRKMSKNDLLDNLNFYKIIYLFDEKDIIEKKIKKSKTDNFNYLKYGEANRREINNLINIYIFFYYYKIKSISEKIKKYHKTLYSLEKIFLNETEKNSEGNKTTYEFSHNEKSTSNDIKYLNFFKNSIDVKNSLNIINEDKLFFKKNNINPNFNEKVVNNILSSYNNNYYNFKNDLTLLISYHFLTSKYYYNFLLSKDNLINKILKMGKRSLSIRAIKTFKDFKKKLNL</sequence>
<dbReference type="GO" id="GO:0005739">
    <property type="term" value="C:mitochondrion"/>
    <property type="evidence" value="ECO:0007669"/>
    <property type="project" value="TreeGrafter"/>
</dbReference>
<dbReference type="RefSeq" id="XP_028529949.1">
    <property type="nucleotide sequence ID" value="XM_028673503.1"/>
</dbReference>
<dbReference type="Gene3D" id="3.40.50.620">
    <property type="entry name" value="HUPs"/>
    <property type="match status" value="2"/>
</dbReference>
<keyword evidence="5 6" id="KW-0030">Aminoacyl-tRNA synthetase</keyword>
<dbReference type="SUPFAM" id="SSF52374">
    <property type="entry name" value="Nucleotidylyl transferase"/>
    <property type="match status" value="1"/>
</dbReference>
<evidence type="ECO:0000256" key="6">
    <source>
        <dbReference type="RuleBase" id="RU363036"/>
    </source>
</evidence>
<protein>
    <submittedName>
        <fullName evidence="8">Tryptophan--tRNA ligase, putative</fullName>
        <ecNumber evidence="8">6.1.1.2</ecNumber>
    </submittedName>
</protein>